<gene>
    <name evidence="8" type="ORF">MM213_10400</name>
</gene>
<evidence type="ECO:0000256" key="1">
    <source>
        <dbReference type="ARBA" id="ARBA00008891"/>
    </source>
</evidence>
<feature type="signal peptide" evidence="5">
    <location>
        <begin position="1"/>
        <end position="27"/>
    </location>
</feature>
<dbReference type="PANTHER" id="PTHR31321:SF57">
    <property type="entry name" value="PECTINESTERASE 53-RELATED"/>
    <property type="match status" value="1"/>
</dbReference>
<dbReference type="PROSITE" id="PS00503">
    <property type="entry name" value="PECTINESTERASE_2"/>
    <property type="match status" value="1"/>
</dbReference>
<keyword evidence="5" id="KW-0732">Signal</keyword>
<keyword evidence="3 5" id="KW-0063">Aspartyl esterase</keyword>
<feature type="domain" description="BD-FAE-like" evidence="7">
    <location>
        <begin position="411"/>
        <end position="580"/>
    </location>
</feature>
<comment type="similarity">
    <text evidence="1">Belongs to the pectinesterase family.</text>
</comment>
<dbReference type="Pfam" id="PF01095">
    <property type="entry name" value="Pectinesterase"/>
    <property type="match status" value="1"/>
</dbReference>
<sequence>MGNKSRHSFFAMAVGLLLLTCSANLKAQNVNAYPKDGKIKDLKGKVQEDIVVAKDGSGDFLFIQDAIDAIRVYLPKPITVYIKEGIYKEKLLIPGTITNVTFMGDGPDKTIITFDDHTGKNKMQTFDTYTLMVLGSSLSFKNMTIQNTAGKVGQAVALHAEGDRLVFENCHFKGNQDTMFASGENARHYYKNCYIEGTTDFIFGSATAYFESCQIHSKSNSYITAASTPDWVKHGYVFNNCKLTADQDVTEVYLGRPWRDHAKTVFINCDLGNHIHPKGWHNWGREEVEQTVFYAEYNNFGLGAERTSRVSWSKLLDSNQASIYFPDEVFKGAHFQQDLLGKPWYGVVKDSSYTLNSATVKMKKMFPLAKPVLKDTLIDVDESKVSYKSLSYRDLEARVFESNKPNSKGVGLILVHGGGWQSGSLDLLVPMALELANRGFVAMPLEYRLSREAIFPAAILDIKEAIAWLRANAALYNIKPDQIYVLGCSAGGQLATLAGVTSGSEDFFPKKDRIENSQVSGIINIDGIVAFDHPESGEGTLAAKWLGGSLTDNQSNWKNASALTHAGKDSPPILFINGNQLRFHAGRDDLREILDSYQVFSKVIEFEDAPHTFWLFEPWFDRVIESVEVFIANVSK</sequence>
<organism evidence="8 9">
    <name type="scientific">Belliella alkalica</name>
    <dbReference type="NCBI Taxonomy" id="1730871"/>
    <lineage>
        <taxon>Bacteria</taxon>
        <taxon>Pseudomonadati</taxon>
        <taxon>Bacteroidota</taxon>
        <taxon>Cytophagia</taxon>
        <taxon>Cytophagales</taxon>
        <taxon>Cyclobacteriaceae</taxon>
        <taxon>Belliella</taxon>
    </lineage>
</organism>
<evidence type="ECO:0000256" key="2">
    <source>
        <dbReference type="ARBA" id="ARBA00022801"/>
    </source>
</evidence>
<evidence type="ECO:0000256" key="3">
    <source>
        <dbReference type="ARBA" id="ARBA00023085"/>
    </source>
</evidence>
<protein>
    <recommendedName>
        <fullName evidence="5">Pectinesterase</fullName>
        <ecNumber evidence="5">3.1.1.11</ecNumber>
    </recommendedName>
</protein>
<evidence type="ECO:0000313" key="9">
    <source>
        <dbReference type="Proteomes" id="UP001165430"/>
    </source>
</evidence>
<evidence type="ECO:0000313" key="8">
    <source>
        <dbReference type="EMBL" id="MCH7413897.1"/>
    </source>
</evidence>
<dbReference type="Pfam" id="PF20434">
    <property type="entry name" value="BD-FAE"/>
    <property type="match status" value="1"/>
</dbReference>
<reference evidence="8" key="1">
    <citation type="submission" date="2022-03" db="EMBL/GenBank/DDBJ databases">
        <title>De novo assembled genomes of Belliella spp. (Cyclobacteriaceae) strains.</title>
        <authorList>
            <person name="Szabo A."/>
            <person name="Korponai K."/>
            <person name="Felfoldi T."/>
        </authorList>
    </citation>
    <scope>NUCLEOTIDE SEQUENCE</scope>
    <source>
        <strain evidence="8">DSM 111903</strain>
    </source>
</reference>
<keyword evidence="9" id="KW-1185">Reference proteome</keyword>
<dbReference type="InterPro" id="IPR000070">
    <property type="entry name" value="Pectinesterase_cat"/>
</dbReference>
<feature type="active site" evidence="4">
    <location>
        <position position="200"/>
    </location>
</feature>
<evidence type="ECO:0000256" key="4">
    <source>
        <dbReference type="PROSITE-ProRule" id="PRU10040"/>
    </source>
</evidence>
<feature type="chain" id="PRO_5044991335" description="Pectinesterase" evidence="5">
    <location>
        <begin position="28"/>
        <end position="636"/>
    </location>
</feature>
<dbReference type="EC" id="3.1.1.11" evidence="5"/>
<feature type="domain" description="Pectinesterase catalytic" evidence="6">
    <location>
        <begin position="49"/>
        <end position="324"/>
    </location>
</feature>
<accession>A0ABS9VBT8</accession>
<dbReference type="Gene3D" id="3.40.50.1820">
    <property type="entry name" value="alpha/beta hydrolase"/>
    <property type="match status" value="1"/>
</dbReference>
<comment type="pathway">
    <text evidence="5">Glycan metabolism; pectin degradation; 2-dehydro-3-deoxy-D-gluconate from pectin: step 1/5.</text>
</comment>
<dbReference type="Gene3D" id="2.160.20.10">
    <property type="entry name" value="Single-stranded right-handed beta-helix, Pectin lyase-like"/>
    <property type="match status" value="1"/>
</dbReference>
<dbReference type="InterPro" id="IPR011050">
    <property type="entry name" value="Pectin_lyase_fold/virulence"/>
</dbReference>
<dbReference type="RefSeq" id="WP_241412033.1">
    <property type="nucleotide sequence ID" value="NZ_JAKZGO010000007.1"/>
</dbReference>
<comment type="catalytic activity">
    <reaction evidence="5">
        <text>[(1-&gt;4)-alpha-D-galacturonosyl methyl ester](n) + n H2O = [(1-&gt;4)-alpha-D-galacturonosyl](n) + n methanol + n H(+)</text>
        <dbReference type="Rhea" id="RHEA:22380"/>
        <dbReference type="Rhea" id="RHEA-COMP:14570"/>
        <dbReference type="Rhea" id="RHEA-COMP:14573"/>
        <dbReference type="ChEBI" id="CHEBI:15377"/>
        <dbReference type="ChEBI" id="CHEBI:15378"/>
        <dbReference type="ChEBI" id="CHEBI:17790"/>
        <dbReference type="ChEBI" id="CHEBI:140522"/>
        <dbReference type="ChEBI" id="CHEBI:140523"/>
        <dbReference type="EC" id="3.1.1.11"/>
    </reaction>
</comment>
<dbReference type="InterPro" id="IPR029058">
    <property type="entry name" value="AB_hydrolase_fold"/>
</dbReference>
<dbReference type="SUPFAM" id="SSF53474">
    <property type="entry name" value="alpha/beta-Hydrolases"/>
    <property type="match status" value="1"/>
</dbReference>
<dbReference type="PANTHER" id="PTHR31321">
    <property type="entry name" value="ACYL-COA THIOESTER HYDROLASE YBHC-RELATED"/>
    <property type="match status" value="1"/>
</dbReference>
<dbReference type="EMBL" id="JAKZGO010000007">
    <property type="protein sequence ID" value="MCH7413897.1"/>
    <property type="molecule type" value="Genomic_DNA"/>
</dbReference>
<dbReference type="InterPro" id="IPR033131">
    <property type="entry name" value="Pectinesterase_Asp_AS"/>
</dbReference>
<name>A0ABS9VBT8_9BACT</name>
<dbReference type="InterPro" id="IPR012334">
    <property type="entry name" value="Pectin_lyas_fold"/>
</dbReference>
<comment type="caution">
    <text evidence="8">The sequence shown here is derived from an EMBL/GenBank/DDBJ whole genome shotgun (WGS) entry which is preliminary data.</text>
</comment>
<keyword evidence="2 5" id="KW-0378">Hydrolase</keyword>
<dbReference type="InterPro" id="IPR049492">
    <property type="entry name" value="BD-FAE-like_dom"/>
</dbReference>
<dbReference type="SUPFAM" id="SSF51126">
    <property type="entry name" value="Pectin lyase-like"/>
    <property type="match status" value="1"/>
</dbReference>
<evidence type="ECO:0000259" key="6">
    <source>
        <dbReference type="Pfam" id="PF01095"/>
    </source>
</evidence>
<evidence type="ECO:0000259" key="7">
    <source>
        <dbReference type="Pfam" id="PF20434"/>
    </source>
</evidence>
<proteinExistence type="inferred from homology"/>
<dbReference type="Proteomes" id="UP001165430">
    <property type="component" value="Unassembled WGS sequence"/>
</dbReference>
<evidence type="ECO:0000256" key="5">
    <source>
        <dbReference type="RuleBase" id="RU000589"/>
    </source>
</evidence>